<dbReference type="Pfam" id="PF24810">
    <property type="entry name" value="RBD_LARS1"/>
    <property type="match status" value="1"/>
</dbReference>
<feature type="domain" description="Leucine--tRNA ligase RagD-binding" evidence="13">
    <location>
        <begin position="843"/>
        <end position="906"/>
    </location>
</feature>
<dbReference type="SUPFAM" id="SSF52374">
    <property type="entry name" value="Nucleotidylyl transferase"/>
    <property type="match status" value="1"/>
</dbReference>
<accession>A0A5J4NLL9</accession>
<dbReference type="GO" id="GO:0005524">
    <property type="term" value="F:ATP binding"/>
    <property type="evidence" value="ECO:0007669"/>
    <property type="project" value="UniProtKB-KW"/>
</dbReference>
<evidence type="ECO:0000259" key="12">
    <source>
        <dbReference type="Pfam" id="PF22947"/>
    </source>
</evidence>
<dbReference type="PROSITE" id="PS00178">
    <property type="entry name" value="AA_TRNA_LIGASE_I"/>
    <property type="match status" value="1"/>
</dbReference>
<dbReference type="InterPro" id="IPR014729">
    <property type="entry name" value="Rossmann-like_a/b/a_fold"/>
</dbReference>
<dbReference type="GO" id="GO:0002161">
    <property type="term" value="F:aminoacyl-tRNA deacylase activity"/>
    <property type="evidence" value="ECO:0007669"/>
    <property type="project" value="InterPro"/>
</dbReference>
<dbReference type="GO" id="GO:0006429">
    <property type="term" value="P:leucyl-tRNA aminoacylation"/>
    <property type="evidence" value="ECO:0007669"/>
    <property type="project" value="InterPro"/>
</dbReference>
<keyword evidence="5 9" id="KW-0067">ATP-binding</keyword>
<dbReference type="PANTHER" id="PTHR45794:SF1">
    <property type="entry name" value="LEUCINE--TRNA LIGASE, CYTOPLASMIC"/>
    <property type="match status" value="1"/>
</dbReference>
<evidence type="ECO:0000313" key="15">
    <source>
        <dbReference type="Proteomes" id="UP000324629"/>
    </source>
</evidence>
<feature type="domain" description="Aminoacyl-tRNA synthetase class Ia" evidence="11">
    <location>
        <begin position="53"/>
        <end position="114"/>
    </location>
</feature>
<evidence type="ECO:0000256" key="7">
    <source>
        <dbReference type="ARBA" id="ARBA00023146"/>
    </source>
</evidence>
<name>A0A5J4NLL9_9TREM</name>
<dbReference type="Gene3D" id="3.40.50.620">
    <property type="entry name" value="HUPs"/>
    <property type="match status" value="1"/>
</dbReference>
<feature type="region of interest" description="Disordered" evidence="10">
    <location>
        <begin position="138"/>
        <end position="160"/>
    </location>
</feature>
<dbReference type="Pfam" id="PF22947">
    <property type="entry name" value="ULD_3"/>
    <property type="match status" value="1"/>
</dbReference>
<dbReference type="GO" id="GO:0004823">
    <property type="term" value="F:leucine-tRNA ligase activity"/>
    <property type="evidence" value="ECO:0007669"/>
    <property type="project" value="UniProtKB-EC"/>
</dbReference>
<keyword evidence="6 9" id="KW-0648">Protein biosynthesis</keyword>
<evidence type="ECO:0000256" key="4">
    <source>
        <dbReference type="ARBA" id="ARBA00022741"/>
    </source>
</evidence>
<keyword evidence="15" id="KW-1185">Reference proteome</keyword>
<dbReference type="InterPro" id="IPR002300">
    <property type="entry name" value="aa-tRNA-synth_Ia"/>
</dbReference>
<dbReference type="InterPro" id="IPR001412">
    <property type="entry name" value="aa-tRNA-synth_I_CS"/>
</dbReference>
<evidence type="ECO:0000256" key="6">
    <source>
        <dbReference type="ARBA" id="ARBA00022917"/>
    </source>
</evidence>
<keyword evidence="3 9" id="KW-0436">Ligase</keyword>
<protein>
    <recommendedName>
        <fullName evidence="2">leucine--tRNA ligase</fullName>
        <ecNumber evidence="2">6.1.1.4</ecNumber>
    </recommendedName>
    <alternativeName>
        <fullName evidence="8">Leucyl-tRNA synthetase</fullName>
    </alternativeName>
</protein>
<dbReference type="InterPro" id="IPR004493">
    <property type="entry name" value="Leu-tRNA-synth_Ia_arc/euk"/>
</dbReference>
<evidence type="ECO:0000256" key="1">
    <source>
        <dbReference type="ARBA" id="ARBA00005594"/>
    </source>
</evidence>
<dbReference type="EC" id="6.1.1.4" evidence="2"/>
<dbReference type="Proteomes" id="UP000324629">
    <property type="component" value="Unassembled WGS sequence"/>
</dbReference>
<dbReference type="InterPro" id="IPR054509">
    <property type="entry name" value="LARS1_ULD"/>
</dbReference>
<dbReference type="SUPFAM" id="SSF50677">
    <property type="entry name" value="ValRS/IleRS/LeuRS editing domain"/>
    <property type="match status" value="1"/>
</dbReference>
<evidence type="ECO:0000256" key="2">
    <source>
        <dbReference type="ARBA" id="ARBA00013164"/>
    </source>
</evidence>
<dbReference type="FunFam" id="3.90.740.10:FF:000001">
    <property type="entry name" value="Leucine--tRNA ligase, cytoplasmic"/>
    <property type="match status" value="1"/>
</dbReference>
<dbReference type="InterPro" id="IPR009008">
    <property type="entry name" value="Val/Leu/Ile-tRNA-synth_edit"/>
</dbReference>
<proteinExistence type="inferred from homology"/>
<keyword evidence="4 9" id="KW-0547">Nucleotide-binding</keyword>
<evidence type="ECO:0000256" key="5">
    <source>
        <dbReference type="ARBA" id="ARBA00022840"/>
    </source>
</evidence>
<dbReference type="InterPro" id="IPR055416">
    <property type="entry name" value="RBD_LARS1"/>
</dbReference>
<evidence type="ECO:0000256" key="3">
    <source>
        <dbReference type="ARBA" id="ARBA00022598"/>
    </source>
</evidence>
<keyword evidence="7 9" id="KW-0030">Aminoacyl-tRNA synthetase</keyword>
<evidence type="ECO:0000256" key="10">
    <source>
        <dbReference type="SAM" id="MobiDB-lite"/>
    </source>
</evidence>
<evidence type="ECO:0000259" key="13">
    <source>
        <dbReference type="Pfam" id="PF24810"/>
    </source>
</evidence>
<reference evidence="14 15" key="1">
    <citation type="journal article" date="2019" name="Gigascience">
        <title>Whole-genome sequence of the oriental lung fluke Paragonimus westermani.</title>
        <authorList>
            <person name="Oey H."/>
            <person name="Zakrzewski M."/>
            <person name="Narain K."/>
            <person name="Devi K.R."/>
            <person name="Agatsuma T."/>
            <person name="Nawaratna S."/>
            <person name="Gobert G.N."/>
            <person name="Jones M.K."/>
            <person name="Ragan M.A."/>
            <person name="McManus D.P."/>
            <person name="Krause L."/>
        </authorList>
    </citation>
    <scope>NUCLEOTIDE SEQUENCE [LARGE SCALE GENOMIC DNA]</scope>
    <source>
        <strain evidence="14 15">IND2009</strain>
    </source>
</reference>
<feature type="domain" description="Leucine--tRNA ligase ubiquitin-like" evidence="12">
    <location>
        <begin position="963"/>
        <end position="1077"/>
    </location>
</feature>
<dbReference type="AlphaFoldDB" id="A0A5J4NLL9"/>
<evidence type="ECO:0000256" key="8">
    <source>
        <dbReference type="ARBA" id="ARBA00030520"/>
    </source>
</evidence>
<evidence type="ECO:0000256" key="9">
    <source>
        <dbReference type="RuleBase" id="RU363035"/>
    </source>
</evidence>
<sequence>MSRKGTAKLEELLQIEREVQTLWEKEKAFEADATKDSEYTCGLTDNSFFDSIKEKFFATFPYPYMNGRLHLGHTFSLLKCEFAVGFSRLQGRHTLWPFGFHCTGTPIRASADKLVRECDQYGCPPIFPSVEVGGVHETTGKNELGADPSKSKKSKASAKSGGSKFQWQIMESLGVNQDEIPKFKDPSYWLKFFPHEAVSDLRRLGVKVDWRRSFITTEANPFYDSFVRWQFLRLRELGKIQYGKRYTIFSPKDNQPCMDHERSIGEGVGPQEYTLVKLLVVGDVPIQLKSIDRQKEPIYLTAATLRPETMYGQTNCWLHPDIDYVAVRSIREACILICTERAAMNMAYQDILYPDQPGKLDVVTRLKGSHLLGLKVNAPLSLYSDGVYTLPMLSIRPNKGTGVVTSVPSDAPDDWAALRDLRKKQALREKYGISEEKVMPFEPLEIIETPGIGSLAAVIIVDQMKIQSQNDTEKLQEAKEKVYRVGFYDGIMLVGDYKGCKVQSVKKKVQNYLLEQGQAIIYYEPERLVVSRSGDEAVVALCDQWYLDYGEEKWREITKKALTQLSVIDEVRRGFEATLDWLHEHACSRTYGLGTRLPWDNQWLIESLSDSTIYMAYYTVAHLLQEGDLSGLKLGPLGIRPEHMTPEVWDYVYLGKGDPGQIIAEQYQSSLTIPILERLRVRLALADAGDSLDDANVKEDMAEAGLLRLYSLLDWITQTLKLVGSPIDSGLRTGPERRYVDDTAHQFRLQLAQHLSSKAFKATKAGGSATNEPKLPPSEAVVWVVKEYPPWQQMDGRKRGTVDPSPTALSNWALQPLSNPISGGYSAVPTTDVVNHTNTVLALILEVMRANLSSDGQSLADNATVAQALRPHLKGMGKMAKRAMPFAQLVRERFEARGARALQPELEVNEFEVLEANKSYLAATLGFRSHECLKIRYTNETEESRILDVVSPLNPVIEFRDPPPSVAVNFINPDVGSGLFSLSGVPVCDGDSSVELVSRLLHTCRISMPNSKPLQNLSLYRFVNPDSDPFTVPPYSIECLRPIGPSDRFVVDPKTSSVMLNVSGTVVSVGDRLVYRSESYLPNGYS</sequence>
<dbReference type="EMBL" id="QNGE01002068">
    <property type="protein sequence ID" value="KAA3676279.1"/>
    <property type="molecule type" value="Genomic_DNA"/>
</dbReference>
<evidence type="ECO:0000313" key="14">
    <source>
        <dbReference type="EMBL" id="KAA3676279.1"/>
    </source>
</evidence>
<dbReference type="Pfam" id="PF00133">
    <property type="entry name" value="tRNA-synt_1"/>
    <property type="match status" value="1"/>
</dbReference>
<evidence type="ECO:0000259" key="11">
    <source>
        <dbReference type="Pfam" id="PF00133"/>
    </source>
</evidence>
<organism evidence="14 15">
    <name type="scientific">Paragonimus westermani</name>
    <dbReference type="NCBI Taxonomy" id="34504"/>
    <lineage>
        <taxon>Eukaryota</taxon>
        <taxon>Metazoa</taxon>
        <taxon>Spiralia</taxon>
        <taxon>Lophotrochozoa</taxon>
        <taxon>Platyhelminthes</taxon>
        <taxon>Trematoda</taxon>
        <taxon>Digenea</taxon>
        <taxon>Plagiorchiida</taxon>
        <taxon>Troglotremata</taxon>
        <taxon>Troglotrematidae</taxon>
        <taxon>Paragonimus</taxon>
    </lineage>
</organism>
<gene>
    <name evidence="14" type="ORF">DEA37_0012613</name>
</gene>
<dbReference type="Gene3D" id="3.90.740.10">
    <property type="entry name" value="Valyl/Leucyl/Isoleucyl-tRNA synthetase, editing domain"/>
    <property type="match status" value="1"/>
</dbReference>
<comment type="similarity">
    <text evidence="1 9">Belongs to the class-I aminoacyl-tRNA synthetase family.</text>
</comment>
<comment type="caution">
    <text evidence="14">The sequence shown here is derived from an EMBL/GenBank/DDBJ whole genome shotgun (WGS) entry which is preliminary data.</text>
</comment>
<dbReference type="PANTHER" id="PTHR45794">
    <property type="entry name" value="LEUCYL-TRNA SYNTHETASE"/>
    <property type="match status" value="1"/>
</dbReference>